<evidence type="ECO:0000259" key="18">
    <source>
        <dbReference type="Pfam" id="PF04048"/>
    </source>
</evidence>
<dbReference type="GO" id="GO:0000145">
    <property type="term" value="C:exocyst"/>
    <property type="evidence" value="ECO:0007669"/>
    <property type="project" value="InterPro"/>
</dbReference>
<evidence type="ECO:0000256" key="11">
    <source>
        <dbReference type="ARBA" id="ARBA00023049"/>
    </source>
</evidence>
<dbReference type="FunFam" id="3.40.350.10:FF:000010">
    <property type="entry name" value="Probable Xaa-Pro aminopeptidase P"/>
    <property type="match status" value="1"/>
</dbReference>
<evidence type="ECO:0000256" key="15">
    <source>
        <dbReference type="SAM" id="MobiDB-lite"/>
    </source>
</evidence>
<keyword evidence="22" id="KW-1185">Reference proteome</keyword>
<evidence type="ECO:0000256" key="2">
    <source>
        <dbReference type="ARBA" id="ARBA00001936"/>
    </source>
</evidence>
<evidence type="ECO:0000256" key="4">
    <source>
        <dbReference type="ARBA" id="ARBA00008766"/>
    </source>
</evidence>
<protein>
    <recommendedName>
        <fullName evidence="6">Probable Xaa-Pro aminopeptidase P</fullName>
        <ecNumber evidence="5">3.4.11.9</ecNumber>
    </recommendedName>
    <alternativeName>
        <fullName evidence="13">Aminoacylproline aminopeptidase</fullName>
    </alternativeName>
    <alternativeName>
        <fullName evidence="14">Prolidase</fullName>
    </alternativeName>
</protein>
<evidence type="ECO:0000259" key="19">
    <source>
        <dbReference type="Pfam" id="PF16188"/>
    </source>
</evidence>
<dbReference type="InterPro" id="IPR007191">
    <property type="entry name" value="Sec8_exocyst_N"/>
</dbReference>
<evidence type="ECO:0000256" key="3">
    <source>
        <dbReference type="ARBA" id="ARBA00002443"/>
    </source>
</evidence>
<dbReference type="InterPro" id="IPR050422">
    <property type="entry name" value="X-Pro_aminopeptidase_P"/>
</dbReference>
<dbReference type="PANTHER" id="PTHR43763">
    <property type="entry name" value="XAA-PRO AMINOPEPTIDASE 1"/>
    <property type="match status" value="1"/>
</dbReference>
<dbReference type="Pfam" id="PF16188">
    <property type="entry name" value="Peptidase_M24_C"/>
    <property type="match status" value="1"/>
</dbReference>
<evidence type="ECO:0000256" key="7">
    <source>
        <dbReference type="ARBA" id="ARBA00022438"/>
    </source>
</evidence>
<evidence type="ECO:0000256" key="9">
    <source>
        <dbReference type="ARBA" id="ARBA00022723"/>
    </source>
</evidence>
<keyword evidence="10" id="KW-0378">Hydrolase</keyword>
<evidence type="ECO:0000256" key="14">
    <source>
        <dbReference type="ARBA" id="ARBA00032413"/>
    </source>
</evidence>
<dbReference type="Pfam" id="PF04048">
    <property type="entry name" value="Sec8_N"/>
    <property type="match status" value="1"/>
</dbReference>
<evidence type="ECO:0000256" key="6">
    <source>
        <dbReference type="ARBA" id="ARBA00020658"/>
    </source>
</evidence>
<evidence type="ECO:0000313" key="21">
    <source>
        <dbReference type="EMBL" id="RAL14221.1"/>
    </source>
</evidence>
<feature type="domain" description="Peptidase M24" evidence="16">
    <location>
        <begin position="321"/>
        <end position="538"/>
    </location>
</feature>
<dbReference type="PROSITE" id="PS00491">
    <property type="entry name" value="PROLINE_PEPTIDASE"/>
    <property type="match status" value="1"/>
</dbReference>
<dbReference type="SUPFAM" id="SSF53092">
    <property type="entry name" value="Creatinase/prolidase N-terminal domain"/>
    <property type="match status" value="1"/>
</dbReference>
<proteinExistence type="inferred from homology"/>
<feature type="region of interest" description="Disordered" evidence="15">
    <location>
        <begin position="638"/>
        <end position="750"/>
    </location>
</feature>
<evidence type="ECO:0000259" key="20">
    <source>
        <dbReference type="Pfam" id="PF20652"/>
    </source>
</evidence>
<keyword evidence="12" id="KW-0464">Manganese</keyword>
<reference evidence="21 22" key="1">
    <citation type="submission" date="2018-02" db="EMBL/GenBank/DDBJ databases">
        <title>The genomes of Aspergillus section Nigri reveals drivers in fungal speciation.</title>
        <authorList>
            <consortium name="DOE Joint Genome Institute"/>
            <person name="Vesth T.C."/>
            <person name="Nybo J."/>
            <person name="Theobald S."/>
            <person name="Brandl J."/>
            <person name="Frisvad J.C."/>
            <person name="Nielsen K.F."/>
            <person name="Lyhne E.K."/>
            <person name="Kogle M.E."/>
            <person name="Kuo A."/>
            <person name="Riley R."/>
            <person name="Clum A."/>
            <person name="Nolan M."/>
            <person name="Lipzen A."/>
            <person name="Salamov A."/>
            <person name="Henrissat B."/>
            <person name="Wiebenga A."/>
            <person name="De vries R.P."/>
            <person name="Grigoriev I.V."/>
            <person name="Mortensen U.H."/>
            <person name="Andersen M.R."/>
            <person name="Baker S.E."/>
        </authorList>
    </citation>
    <scope>NUCLEOTIDE SEQUENCE [LARGE SCALE GENOMIC DNA]</scope>
    <source>
        <strain evidence="21 22">CBS 101889</strain>
    </source>
</reference>
<feature type="domain" description="Peptidase M24 C-terminal" evidence="19">
    <location>
        <begin position="551"/>
        <end position="593"/>
    </location>
</feature>
<dbReference type="InterPro" id="IPR001131">
    <property type="entry name" value="Peptidase_M24B_aminopep-P_CS"/>
</dbReference>
<name>A0A395I222_ASPHC</name>
<dbReference type="GO" id="GO:0070006">
    <property type="term" value="F:metalloaminopeptidase activity"/>
    <property type="evidence" value="ECO:0007669"/>
    <property type="project" value="InterPro"/>
</dbReference>
<evidence type="ECO:0000259" key="17">
    <source>
        <dbReference type="Pfam" id="PF01321"/>
    </source>
</evidence>
<dbReference type="InterPro" id="IPR000994">
    <property type="entry name" value="Pept_M24"/>
</dbReference>
<feature type="region of interest" description="Disordered" evidence="15">
    <location>
        <begin position="1553"/>
        <end position="1573"/>
    </location>
</feature>
<gene>
    <name evidence="21" type="ORF">BO97DRAFT_341040</name>
</gene>
<organism evidence="21 22">
    <name type="scientific">Aspergillus homomorphus (strain CBS 101889)</name>
    <dbReference type="NCBI Taxonomy" id="1450537"/>
    <lineage>
        <taxon>Eukaryota</taxon>
        <taxon>Fungi</taxon>
        <taxon>Dikarya</taxon>
        <taxon>Ascomycota</taxon>
        <taxon>Pezizomycotina</taxon>
        <taxon>Eurotiomycetes</taxon>
        <taxon>Eurotiomycetidae</taxon>
        <taxon>Eurotiales</taxon>
        <taxon>Aspergillaceae</taxon>
        <taxon>Aspergillus</taxon>
        <taxon>Aspergillus subgen. Circumdati</taxon>
    </lineage>
</organism>
<evidence type="ECO:0000256" key="5">
    <source>
        <dbReference type="ARBA" id="ARBA00012574"/>
    </source>
</evidence>
<evidence type="ECO:0000256" key="1">
    <source>
        <dbReference type="ARBA" id="ARBA00001424"/>
    </source>
</evidence>
<evidence type="ECO:0000256" key="8">
    <source>
        <dbReference type="ARBA" id="ARBA00022670"/>
    </source>
</evidence>
<dbReference type="InterPro" id="IPR032416">
    <property type="entry name" value="Peptidase_M24_C"/>
</dbReference>
<dbReference type="Pfam" id="PF01321">
    <property type="entry name" value="Creatinase_N"/>
    <property type="match status" value="1"/>
</dbReference>
<feature type="domain" description="Exocyst complex component Sec8 N-terminal" evidence="18">
    <location>
        <begin position="753"/>
        <end position="892"/>
    </location>
</feature>
<evidence type="ECO:0000259" key="16">
    <source>
        <dbReference type="Pfam" id="PF00557"/>
    </source>
</evidence>
<dbReference type="InterPro" id="IPR000587">
    <property type="entry name" value="Creatinase_N"/>
</dbReference>
<dbReference type="PANTHER" id="PTHR43763:SF6">
    <property type="entry name" value="XAA-PRO AMINOPEPTIDASE 1"/>
    <property type="match status" value="1"/>
</dbReference>
<dbReference type="InterPro" id="IPR029149">
    <property type="entry name" value="Creatin/AminoP/Spt16_N"/>
</dbReference>
<dbReference type="InterPro" id="IPR048630">
    <property type="entry name" value="Sec8_M"/>
</dbReference>
<comment type="catalytic activity">
    <reaction evidence="1">
        <text>Release of any N-terminal amino acid, including proline, that is linked to proline, even from a dipeptide or tripeptide.</text>
        <dbReference type="EC" id="3.4.11.9"/>
    </reaction>
</comment>
<comment type="cofactor">
    <cofactor evidence="2">
        <name>Mn(2+)</name>
        <dbReference type="ChEBI" id="CHEBI:29035"/>
    </cofactor>
</comment>
<dbReference type="GO" id="GO:0006904">
    <property type="term" value="P:vesicle docking involved in exocytosis"/>
    <property type="evidence" value="ECO:0007669"/>
    <property type="project" value="InterPro"/>
</dbReference>
<dbReference type="EMBL" id="KZ824275">
    <property type="protein sequence ID" value="RAL14221.1"/>
    <property type="molecule type" value="Genomic_DNA"/>
</dbReference>
<evidence type="ECO:0000256" key="13">
    <source>
        <dbReference type="ARBA" id="ARBA00030849"/>
    </source>
</evidence>
<dbReference type="STRING" id="1450537.A0A395I222"/>
<feature type="compositionally biased region" description="Low complexity" evidence="15">
    <location>
        <begin position="661"/>
        <end position="674"/>
    </location>
</feature>
<evidence type="ECO:0000256" key="12">
    <source>
        <dbReference type="ARBA" id="ARBA00023211"/>
    </source>
</evidence>
<keyword evidence="11" id="KW-0482">Metalloprotease</keyword>
<dbReference type="OrthoDB" id="272977at2759"/>
<dbReference type="FunFam" id="3.90.230.10:FF:000007">
    <property type="entry name" value="Xaa-Pro aminopeptidase P"/>
    <property type="match status" value="1"/>
</dbReference>
<sequence>MGTVNTSERLARLRQLMQEHKVDVYIVPSEDSHQSEYIAPCDGRREFISGFSGSAGTAIISLSKAALSTDGRYFNQAAKQLDDNWVLLKRGVEGVPTWQEWTTEQAEGGKVVGVDPALITASGARSLSETLKKKGSSLVGVQQNLVDLVWKNDKPAPPREKVTVHLEKYAGKSFQEKIQDLRKELENKKAAGFVISMLDEIAWLFNLRGSDIPYNPVFFSYAIVTPTTVDIYVDDDKLTPEVKVHLGQDVVVKPYDSIFADAKALSEARKQQADGAASKFLVSNRASWALSLSLGGEDQVEETRSPIGDAKAVKNEVELSGMRACHIRDGAALSEYLAWLENELINKKTTLDEVDAADKLEQIRSKHDLFAGLSFDTISSTGPNGAVIHYKPEKGSCSTIDPTAIYLCDSGAQYLDGTTDVTRTFHFGKPTDLEKKAFTLVLKGLISIDTAVFPKGTSGFALDALARQHLWKEGLDYLHGTGHGVGSYLNVHEGPIGIGTRVQYTEVPIAPGNVISDAEPGFYEDGKFGIRIENIIMAREVQTTHKFGDKPWLGFEHVTMAPIGQNLIEPSLLTDAELKWVNDYHAEVWEKTHNGRSPYANGYGYSDPSRYDRGDGGYGSNSSNSLGINGYGGGGVSGGGGSSGGSGSRDLRPGGYGGFYPEAASQSSLSPAQSPERRRDRWDREPEHSSSRSRTREGDAERAALGSRDGRSRGETSWLGGSSSRERERERERDNKGMSSATRVGGQGGSQAIEDVLQMVQREWDFVATESCIPVQVALQLMDTSTLGKADREPEFLEIHDQIQQTLKSVVNEHHQGFNSSIGTYHKIQTSIQTSQTRVRNLKNALEGAKSGLLSTKPELKGLATSSQKYDDIIQLFSQIQEIQSLPEKLESRISDKRFLAAVEVLHDALRLLRRSELENIGALADIRAYFGSQEASLTDILIEELHDHLYLKSPYCANRWKPPTAEGEGSGINSSSWSGSNSWERPVYNFLAKLNASNPMVEDASRNPEADTFYYIQLLIEALNKMGHLDIAVDRIEQRLPVELFSVVDKTNAEIDARYPDLSTRGFAAQDNRSGVATETIEKRGHVLSEFLWTLYAKFESIAEGHRVVHDVIAAIVAREGIPKSNTLAGGFKELWKLYQSEIRSLMHDYLATDGEYRPRDEDADARRQFYTGQRDKNKKMFKLSETDQTTEIQAEQTELDEILRSSVPGLVTKSNQKFAVTDNTDARQGNSGTGHKILIEPSVFNISLLLPPSLSFIQRLKEIVPVDSDLAMTTLTSFLDDFLVNVFLPQLDDTVTDLCNLTIVSPDAFTEDPQWSTVSPRPVFKGTVKFMSIIQEFSKMLSSIPHDQAFTQLLLTQIVTYYDKCCGWYKAIVTKLSPRDKGEPRLKAAAGFAEAGDVHDTVAELWKDATNDKWTLVDKEIELLLQLTSEVPLEPYDIISDPKTVVALSLLYNSMQWFASHLAQLRQITVPPSDARRPETGPQNRRWTLIGAMKSKLDGVSQPIYLPLNQETAVIFDNTLESLRELAYTALFALHIDIRCGIIHMLKRTMAGPNPRNPRASEPTTPSPSTTTHWWHILMNQPTAASPTILELNSDLIGFDTNISTYLRTSERWFITSGLARFIDQIFVAHTDLIGAMNENGALRLQLDVLVLQQNLKNIIIDPTQDPAHDGATSPHEEHHEVVALPRSAKFLDWFLEGAEKALDYAKEEKESFAAHGEKALAAGNGEPFTYEELKILIDLCFSDALLGPRGADNREEFMAAKKASADALLKLNEVMWDSK</sequence>
<dbReference type="FunFam" id="3.40.350.10:FF:000003">
    <property type="entry name" value="Xaa-pro aminopeptidase P"/>
    <property type="match status" value="1"/>
</dbReference>
<feature type="compositionally biased region" description="Basic and acidic residues" evidence="15">
    <location>
        <begin position="675"/>
        <end position="714"/>
    </location>
</feature>
<dbReference type="Proteomes" id="UP000248961">
    <property type="component" value="Unassembled WGS sequence"/>
</dbReference>
<feature type="domain" description="Exocyst complex component Sec8 middle helical bundle" evidence="20">
    <location>
        <begin position="1008"/>
        <end position="1256"/>
    </location>
</feature>
<keyword evidence="9" id="KW-0479">Metal-binding</keyword>
<accession>A0A395I222</accession>
<dbReference type="GeneID" id="37195912"/>
<evidence type="ECO:0000256" key="10">
    <source>
        <dbReference type="ARBA" id="ARBA00022801"/>
    </source>
</evidence>
<dbReference type="InterPro" id="IPR036005">
    <property type="entry name" value="Creatinase/aminopeptidase-like"/>
</dbReference>
<keyword evidence="8" id="KW-0645">Protease</keyword>
<feature type="compositionally biased region" description="Basic and acidic residues" evidence="15">
    <location>
        <begin position="724"/>
        <end position="736"/>
    </location>
</feature>
<dbReference type="Gene3D" id="3.40.350.10">
    <property type="entry name" value="Creatinase/prolidase N-terminal domain"/>
    <property type="match status" value="2"/>
</dbReference>
<dbReference type="Pfam" id="PF16189">
    <property type="entry name" value="Creatinase_N_2"/>
    <property type="match status" value="1"/>
</dbReference>
<comment type="similarity">
    <text evidence="4">Belongs to the peptidase M24B family.</text>
</comment>
<dbReference type="SUPFAM" id="SSF55920">
    <property type="entry name" value="Creatinase/aminopeptidase"/>
    <property type="match status" value="1"/>
</dbReference>
<dbReference type="Pfam" id="PF20652">
    <property type="entry name" value="Sec8_C"/>
    <property type="match status" value="1"/>
</dbReference>
<dbReference type="InterPro" id="IPR033740">
    <property type="entry name" value="Pept_M24B"/>
</dbReference>
<dbReference type="EC" id="3.4.11.9" evidence="5"/>
<dbReference type="VEuPathDB" id="FungiDB:BO97DRAFT_341040"/>
<dbReference type="GO" id="GO:0006508">
    <property type="term" value="P:proteolysis"/>
    <property type="evidence" value="ECO:0007669"/>
    <property type="project" value="UniProtKB-KW"/>
</dbReference>
<evidence type="ECO:0000313" key="22">
    <source>
        <dbReference type="Proteomes" id="UP000248961"/>
    </source>
</evidence>
<dbReference type="Pfam" id="PF00557">
    <property type="entry name" value="Peptidase_M24"/>
    <property type="match status" value="1"/>
</dbReference>
<dbReference type="RefSeq" id="XP_025553375.1">
    <property type="nucleotide sequence ID" value="XM_025691623.1"/>
</dbReference>
<dbReference type="CDD" id="cd01085">
    <property type="entry name" value="APP"/>
    <property type="match status" value="1"/>
</dbReference>
<feature type="compositionally biased region" description="Low complexity" evidence="15">
    <location>
        <begin position="1563"/>
        <end position="1573"/>
    </location>
</feature>
<feature type="compositionally biased region" description="Gly residues" evidence="15">
    <location>
        <begin position="638"/>
        <end position="647"/>
    </location>
</feature>
<feature type="domain" description="Creatinase N-terminal" evidence="17">
    <location>
        <begin position="9"/>
        <end position="142"/>
    </location>
</feature>
<keyword evidence="7" id="KW-0031">Aminopeptidase</keyword>
<comment type="function">
    <text evidence="3">Catalyzes the removal of a penultimate prolyl residue from the N-termini of peptides.</text>
</comment>
<dbReference type="Gene3D" id="3.90.230.10">
    <property type="entry name" value="Creatinase/methionine aminopeptidase superfamily"/>
    <property type="match status" value="1"/>
</dbReference>
<dbReference type="GO" id="GO:0046872">
    <property type="term" value="F:metal ion binding"/>
    <property type="evidence" value="ECO:0007669"/>
    <property type="project" value="UniProtKB-KW"/>
</dbReference>